<dbReference type="EMBL" id="GGEC01075621">
    <property type="protein sequence ID" value="MBX56105.1"/>
    <property type="molecule type" value="Transcribed_RNA"/>
</dbReference>
<proteinExistence type="predicted"/>
<reference evidence="1" key="1">
    <citation type="submission" date="2018-02" db="EMBL/GenBank/DDBJ databases">
        <title>Rhizophora mucronata_Transcriptome.</title>
        <authorList>
            <person name="Meera S.P."/>
            <person name="Sreeshan A."/>
            <person name="Augustine A."/>
        </authorList>
    </citation>
    <scope>NUCLEOTIDE SEQUENCE</scope>
    <source>
        <tissue evidence="1">Leaf</tissue>
    </source>
</reference>
<dbReference type="AlphaFoldDB" id="A0A2P2PN49"/>
<sequence length="37" mass="4268">MKRKISRDSTLNAFCLIPKAEPIRLDSRIDHILNSNT</sequence>
<evidence type="ECO:0000313" key="1">
    <source>
        <dbReference type="EMBL" id="MBX56105.1"/>
    </source>
</evidence>
<name>A0A2P2PN49_RHIMU</name>
<accession>A0A2P2PN49</accession>
<organism evidence="1">
    <name type="scientific">Rhizophora mucronata</name>
    <name type="common">Asiatic mangrove</name>
    <dbReference type="NCBI Taxonomy" id="61149"/>
    <lineage>
        <taxon>Eukaryota</taxon>
        <taxon>Viridiplantae</taxon>
        <taxon>Streptophyta</taxon>
        <taxon>Embryophyta</taxon>
        <taxon>Tracheophyta</taxon>
        <taxon>Spermatophyta</taxon>
        <taxon>Magnoliopsida</taxon>
        <taxon>eudicotyledons</taxon>
        <taxon>Gunneridae</taxon>
        <taxon>Pentapetalae</taxon>
        <taxon>rosids</taxon>
        <taxon>fabids</taxon>
        <taxon>Malpighiales</taxon>
        <taxon>Rhizophoraceae</taxon>
        <taxon>Rhizophora</taxon>
    </lineage>
</organism>
<protein>
    <submittedName>
        <fullName evidence="1">Uncharacterized protein</fullName>
    </submittedName>
</protein>